<dbReference type="Proteomes" id="UP001370348">
    <property type="component" value="Chromosome"/>
</dbReference>
<accession>A0ABZ2LPQ3</accession>
<protein>
    <submittedName>
        <fullName evidence="1">Uncharacterized protein</fullName>
    </submittedName>
</protein>
<organism evidence="1 2">
    <name type="scientific">Pendulispora albinea</name>
    <dbReference type="NCBI Taxonomy" id="2741071"/>
    <lineage>
        <taxon>Bacteria</taxon>
        <taxon>Pseudomonadati</taxon>
        <taxon>Myxococcota</taxon>
        <taxon>Myxococcia</taxon>
        <taxon>Myxococcales</taxon>
        <taxon>Sorangiineae</taxon>
        <taxon>Pendulisporaceae</taxon>
        <taxon>Pendulispora</taxon>
    </lineage>
</organism>
<gene>
    <name evidence="1" type="ORF">LZC94_34100</name>
</gene>
<name>A0ABZ2LPQ3_9BACT</name>
<reference evidence="1 2" key="1">
    <citation type="submission" date="2021-12" db="EMBL/GenBank/DDBJ databases">
        <title>Discovery of the Pendulisporaceae a myxobacterial family with distinct sporulation behavior and unique specialized metabolism.</title>
        <authorList>
            <person name="Garcia R."/>
            <person name="Popoff A."/>
            <person name="Bader C.D."/>
            <person name="Loehr J."/>
            <person name="Walesch S."/>
            <person name="Walt C."/>
            <person name="Boldt J."/>
            <person name="Bunk B."/>
            <person name="Haeckl F.J.F.P.J."/>
            <person name="Gunesch A.P."/>
            <person name="Birkelbach J."/>
            <person name="Nuebel U."/>
            <person name="Pietschmann T."/>
            <person name="Bach T."/>
            <person name="Mueller R."/>
        </authorList>
    </citation>
    <scope>NUCLEOTIDE SEQUENCE [LARGE SCALE GENOMIC DNA]</scope>
    <source>
        <strain evidence="1 2">MSr11954</strain>
    </source>
</reference>
<keyword evidence="2" id="KW-1185">Reference proteome</keyword>
<dbReference type="EMBL" id="CP089984">
    <property type="protein sequence ID" value="WXB12873.1"/>
    <property type="molecule type" value="Genomic_DNA"/>
</dbReference>
<evidence type="ECO:0000313" key="2">
    <source>
        <dbReference type="Proteomes" id="UP001370348"/>
    </source>
</evidence>
<dbReference type="RefSeq" id="WP_394822492.1">
    <property type="nucleotide sequence ID" value="NZ_CP089984.1"/>
</dbReference>
<evidence type="ECO:0000313" key="1">
    <source>
        <dbReference type="EMBL" id="WXB12873.1"/>
    </source>
</evidence>
<proteinExistence type="predicted"/>
<sequence length="87" mass="9198">MTTEPIAGNPLFDAVVASSGLASVFGPAVIARALGRVGVNTRTVTRHDLVRALPALEQALLIYLPRPEVRSRLAAIEQLAGVDPRGR</sequence>